<sequence length="300" mass="32123">MRKVKCQNGHFYNAERFDVCPICGAEGQELAAPAPAVPAPEEPVPAAPSFAVDELAPTQLLFPEEDPLRSAGAAWDAPAPEPESPPEPVRSPPTEETSPVSVEEFFPAASPEPAAEEPAAPPEADLPAPPEEEPGAEELPAQEPEAPPEEEEPTLAEAVSATGAADVPAFPGMEPEEPQPSPSFPPVGWLVCLKGAYAGQAFPCREGKNRIGRALGLEIVLPRESAVSRTPHAILIYEPRQRQFFLQAGPGEGLTYLNDALLFDHAELHAYDRISLGRAEFLFLPLCGPSFSWDGYLPEE</sequence>
<dbReference type="Proteomes" id="UP000824208">
    <property type="component" value="Unassembled WGS sequence"/>
</dbReference>
<dbReference type="CDD" id="cd00060">
    <property type="entry name" value="FHA"/>
    <property type="match status" value="1"/>
</dbReference>
<name>A0A9D2MCS1_9FIRM</name>
<comment type="caution">
    <text evidence="3">The sequence shown here is derived from an EMBL/GenBank/DDBJ whole genome shotgun (WGS) entry which is preliminary data.</text>
</comment>
<feature type="compositionally biased region" description="Pro residues" evidence="1">
    <location>
        <begin position="79"/>
        <end position="91"/>
    </location>
</feature>
<evidence type="ECO:0000313" key="3">
    <source>
        <dbReference type="EMBL" id="HJB57815.1"/>
    </source>
</evidence>
<organism evidence="3 4">
    <name type="scientific">Candidatus Flavonifractor intestinipullorum</name>
    <dbReference type="NCBI Taxonomy" id="2838587"/>
    <lineage>
        <taxon>Bacteria</taxon>
        <taxon>Bacillati</taxon>
        <taxon>Bacillota</taxon>
        <taxon>Clostridia</taxon>
        <taxon>Eubacteriales</taxon>
        <taxon>Oscillospiraceae</taxon>
        <taxon>Flavonifractor</taxon>
    </lineage>
</organism>
<dbReference type="Gene3D" id="2.60.200.20">
    <property type="match status" value="1"/>
</dbReference>
<protein>
    <submittedName>
        <fullName evidence="3">FHA domain-containing protein</fullName>
    </submittedName>
</protein>
<dbReference type="AlphaFoldDB" id="A0A9D2MCS1"/>
<reference evidence="3" key="2">
    <citation type="submission" date="2021-04" db="EMBL/GenBank/DDBJ databases">
        <authorList>
            <person name="Gilroy R."/>
        </authorList>
    </citation>
    <scope>NUCLEOTIDE SEQUENCE</scope>
    <source>
        <strain evidence="3">CHK189-11263</strain>
    </source>
</reference>
<dbReference type="SUPFAM" id="SSF49879">
    <property type="entry name" value="SMAD/FHA domain"/>
    <property type="match status" value="1"/>
</dbReference>
<feature type="domain" description="FHA" evidence="2">
    <location>
        <begin position="209"/>
        <end position="262"/>
    </location>
</feature>
<dbReference type="InterPro" id="IPR000253">
    <property type="entry name" value="FHA_dom"/>
</dbReference>
<proteinExistence type="predicted"/>
<dbReference type="EMBL" id="DWYC01000087">
    <property type="protein sequence ID" value="HJB57815.1"/>
    <property type="molecule type" value="Genomic_DNA"/>
</dbReference>
<feature type="compositionally biased region" description="Pro residues" evidence="1">
    <location>
        <begin position="35"/>
        <end position="46"/>
    </location>
</feature>
<dbReference type="InterPro" id="IPR008984">
    <property type="entry name" value="SMAD_FHA_dom_sf"/>
</dbReference>
<evidence type="ECO:0000256" key="1">
    <source>
        <dbReference type="SAM" id="MobiDB-lite"/>
    </source>
</evidence>
<evidence type="ECO:0000313" key="4">
    <source>
        <dbReference type="Proteomes" id="UP000824208"/>
    </source>
</evidence>
<dbReference type="PROSITE" id="PS50006">
    <property type="entry name" value="FHA_DOMAIN"/>
    <property type="match status" value="1"/>
</dbReference>
<gene>
    <name evidence="3" type="ORF">H9714_09720</name>
</gene>
<reference evidence="3" key="1">
    <citation type="journal article" date="2021" name="PeerJ">
        <title>Extensive microbial diversity within the chicken gut microbiome revealed by metagenomics and culture.</title>
        <authorList>
            <person name="Gilroy R."/>
            <person name="Ravi A."/>
            <person name="Getino M."/>
            <person name="Pursley I."/>
            <person name="Horton D.L."/>
            <person name="Alikhan N.F."/>
            <person name="Baker D."/>
            <person name="Gharbi K."/>
            <person name="Hall N."/>
            <person name="Watson M."/>
            <person name="Adriaenssens E.M."/>
            <person name="Foster-Nyarko E."/>
            <person name="Jarju S."/>
            <person name="Secka A."/>
            <person name="Antonio M."/>
            <person name="Oren A."/>
            <person name="Chaudhuri R.R."/>
            <person name="La Ragione R."/>
            <person name="Hildebrand F."/>
            <person name="Pallen M.J."/>
        </authorList>
    </citation>
    <scope>NUCLEOTIDE SEQUENCE</scope>
    <source>
        <strain evidence="3">CHK189-11263</strain>
    </source>
</reference>
<accession>A0A9D2MCS1</accession>
<evidence type="ECO:0000259" key="2">
    <source>
        <dbReference type="PROSITE" id="PS50006"/>
    </source>
</evidence>
<feature type="compositionally biased region" description="Low complexity" evidence="1">
    <location>
        <begin position="92"/>
        <end position="126"/>
    </location>
</feature>
<feature type="region of interest" description="Disordered" evidence="1">
    <location>
        <begin position="29"/>
        <end position="158"/>
    </location>
</feature>